<dbReference type="Pfam" id="PF13432">
    <property type="entry name" value="TPR_16"/>
    <property type="match status" value="1"/>
</dbReference>
<keyword evidence="2 3" id="KW-0802">TPR repeat</keyword>
<dbReference type="InterPro" id="IPR011990">
    <property type="entry name" value="TPR-like_helical_dom_sf"/>
</dbReference>
<dbReference type="Gene3D" id="1.25.40.10">
    <property type="entry name" value="Tetratricopeptide repeat domain"/>
    <property type="match status" value="3"/>
</dbReference>
<feature type="repeat" description="TPR" evidence="3">
    <location>
        <begin position="197"/>
        <end position="230"/>
    </location>
</feature>
<dbReference type="EMBL" id="CP034159">
    <property type="protein sequence ID" value="AZI33595.1"/>
    <property type="molecule type" value="Genomic_DNA"/>
</dbReference>
<protein>
    <recommendedName>
        <fullName evidence="6">Tetratricopeptide repeat protein</fullName>
    </recommendedName>
</protein>
<keyword evidence="5" id="KW-1185">Reference proteome</keyword>
<dbReference type="KEGG" id="ccas:EIB73_10535"/>
<evidence type="ECO:0008006" key="6">
    <source>
        <dbReference type="Google" id="ProtNLM"/>
    </source>
</evidence>
<evidence type="ECO:0000256" key="3">
    <source>
        <dbReference type="PROSITE-ProRule" id="PRU00339"/>
    </source>
</evidence>
<organism evidence="4 5">
    <name type="scientific">Kaistella carnis</name>
    <dbReference type="NCBI Taxonomy" id="1241979"/>
    <lineage>
        <taxon>Bacteria</taxon>
        <taxon>Pseudomonadati</taxon>
        <taxon>Bacteroidota</taxon>
        <taxon>Flavobacteriia</taxon>
        <taxon>Flavobacteriales</taxon>
        <taxon>Weeksellaceae</taxon>
        <taxon>Chryseobacterium group</taxon>
        <taxon>Kaistella</taxon>
    </lineage>
</organism>
<evidence type="ECO:0000256" key="2">
    <source>
        <dbReference type="ARBA" id="ARBA00022803"/>
    </source>
</evidence>
<dbReference type="RefSeq" id="WP_125025209.1">
    <property type="nucleotide sequence ID" value="NZ_CP034159.1"/>
</dbReference>
<gene>
    <name evidence="4" type="ORF">EIB73_10535</name>
</gene>
<evidence type="ECO:0000313" key="5">
    <source>
        <dbReference type="Proteomes" id="UP000270185"/>
    </source>
</evidence>
<accession>A0A3G8XJC1</accession>
<feature type="repeat" description="TPR" evidence="3">
    <location>
        <begin position="400"/>
        <end position="433"/>
    </location>
</feature>
<proteinExistence type="predicted"/>
<keyword evidence="1" id="KW-0677">Repeat</keyword>
<name>A0A3G8XJC1_9FLAO</name>
<dbReference type="Pfam" id="PF13181">
    <property type="entry name" value="TPR_8"/>
    <property type="match status" value="2"/>
</dbReference>
<dbReference type="InterPro" id="IPR019734">
    <property type="entry name" value="TPR_rpt"/>
</dbReference>
<feature type="repeat" description="TPR" evidence="3">
    <location>
        <begin position="265"/>
        <end position="298"/>
    </location>
</feature>
<dbReference type="PANTHER" id="PTHR44858:SF1">
    <property type="entry name" value="UDP-N-ACETYLGLUCOSAMINE--PEPTIDE N-ACETYLGLUCOSAMINYLTRANSFERASE SPINDLY-RELATED"/>
    <property type="match status" value="1"/>
</dbReference>
<reference evidence="5" key="1">
    <citation type="submission" date="2018-11" db="EMBL/GenBank/DDBJ databases">
        <title>Proposal to divide the Flavobacteriaceae and reorganize its genera based on Amino Acid Identity values calculated from whole genome sequences.</title>
        <authorList>
            <person name="Nicholson A.C."/>
            <person name="Gulvik C.A."/>
            <person name="Whitney A.M."/>
            <person name="Humrighouse B.W."/>
            <person name="Bell M."/>
            <person name="Holmes B."/>
            <person name="Steigerwalt A.G."/>
            <person name="Villarma A."/>
            <person name="Sheth M."/>
            <person name="Batra D."/>
            <person name="Pryor J."/>
            <person name="Bernardet J.-F."/>
            <person name="Hugo C."/>
            <person name="Kampfer P."/>
            <person name="Newman J.D."/>
            <person name="McQuiston J.R."/>
        </authorList>
    </citation>
    <scope>NUCLEOTIDE SEQUENCE [LARGE SCALE GENOMIC DNA]</scope>
    <source>
        <strain evidence="5">G0081</strain>
    </source>
</reference>
<dbReference type="Pfam" id="PF13176">
    <property type="entry name" value="TPR_7"/>
    <property type="match status" value="1"/>
</dbReference>
<dbReference type="SUPFAM" id="SSF48452">
    <property type="entry name" value="TPR-like"/>
    <property type="match status" value="2"/>
</dbReference>
<dbReference type="PANTHER" id="PTHR44858">
    <property type="entry name" value="TETRATRICOPEPTIDE REPEAT PROTEIN 6"/>
    <property type="match status" value="1"/>
</dbReference>
<evidence type="ECO:0000256" key="1">
    <source>
        <dbReference type="ARBA" id="ARBA00022737"/>
    </source>
</evidence>
<dbReference type="InterPro" id="IPR050498">
    <property type="entry name" value="Ycf3"/>
</dbReference>
<evidence type="ECO:0000313" key="4">
    <source>
        <dbReference type="EMBL" id="AZI33595.1"/>
    </source>
</evidence>
<dbReference type="OrthoDB" id="9803982at2"/>
<dbReference type="AlphaFoldDB" id="A0A3G8XJC1"/>
<sequence>MEEFFENELVEKFEAMVENNDEFYFETEEYEEIIIYYLEMGDISFADMATKYGLKIHPNSLDLKIKQFEVFLELEKYAEAKELMTELKESCMDHTDFLVCCAKYYSNLGNPRRSIEYCEKALELEEEENFLHNFIADEYVNLEDPFKALKHYKLALNFDPQDEYSLENVMFCYNQLKRSDEAIEFLNGYLDKFAFSETAWYEYGQFYFNKKKYEEAINGFDYLLAINPQSVGVYANKAACYEAMGEWLKAVEVYEEMLALEYTKSFTFYKIGLCYKENKQPVLALNSFQKSLRDDPQFYLSMMEQSYIYEEMGGMKEALHFAKEAVSLNESNLDYQKRLAFLYIEGGKFEESLTCLKRLVDFEPTRFYNWYAYSEVLMLIGEFEEAVTVLVAATKMHNRAELFYQLSNCYFQLNNQKKGRTALATALELDPQLLEDMQQKYPFLKDEVDKVKTKKK</sequence>
<dbReference type="SMART" id="SM00028">
    <property type="entry name" value="TPR"/>
    <property type="match status" value="8"/>
</dbReference>
<dbReference type="Proteomes" id="UP000270185">
    <property type="component" value="Chromosome"/>
</dbReference>
<dbReference type="PROSITE" id="PS50005">
    <property type="entry name" value="TPR"/>
    <property type="match status" value="3"/>
</dbReference>